<name>A0AAV9ID17_9RHOD</name>
<keyword evidence="2" id="KW-1185">Reference proteome</keyword>
<evidence type="ECO:0008006" key="3">
    <source>
        <dbReference type="Google" id="ProtNLM"/>
    </source>
</evidence>
<dbReference type="Gene3D" id="2.40.50.140">
    <property type="entry name" value="Nucleic acid-binding proteins"/>
    <property type="match status" value="1"/>
</dbReference>
<dbReference type="InterPro" id="IPR012340">
    <property type="entry name" value="NA-bd_OB-fold"/>
</dbReference>
<proteinExistence type="predicted"/>
<dbReference type="EMBL" id="JANCYU010000029">
    <property type="protein sequence ID" value="KAK4525257.1"/>
    <property type="molecule type" value="Genomic_DNA"/>
</dbReference>
<dbReference type="AlphaFoldDB" id="A0AAV9ID17"/>
<evidence type="ECO:0000313" key="1">
    <source>
        <dbReference type="EMBL" id="KAK4525257.1"/>
    </source>
</evidence>
<gene>
    <name evidence="1" type="ORF">GAYE_SCF09G3164</name>
</gene>
<organism evidence="1 2">
    <name type="scientific">Galdieria yellowstonensis</name>
    <dbReference type="NCBI Taxonomy" id="3028027"/>
    <lineage>
        <taxon>Eukaryota</taxon>
        <taxon>Rhodophyta</taxon>
        <taxon>Bangiophyceae</taxon>
        <taxon>Galdieriales</taxon>
        <taxon>Galdieriaceae</taxon>
        <taxon>Galdieria</taxon>
    </lineage>
</organism>
<dbReference type="Proteomes" id="UP001300502">
    <property type="component" value="Unassembled WGS sequence"/>
</dbReference>
<reference evidence="1 2" key="1">
    <citation type="submission" date="2022-07" db="EMBL/GenBank/DDBJ databases">
        <title>Genome-wide signatures of adaptation to extreme environments.</title>
        <authorList>
            <person name="Cho C.H."/>
            <person name="Yoon H.S."/>
        </authorList>
    </citation>
    <scope>NUCLEOTIDE SEQUENCE [LARGE SCALE GENOMIC DNA]</scope>
    <source>
        <strain evidence="1 2">108.79 E11</strain>
    </source>
</reference>
<accession>A0AAV9ID17</accession>
<protein>
    <recommendedName>
        <fullName evidence="3">CST complex subunit Stn1 N-terminal domain-containing protein</fullName>
    </recommendedName>
</protein>
<sequence length="296" mass="34158">MTSRVYTFDTSNSWSPYCAFEWYSFITKKAYLCKSFIFEVFGVVISVERKSDSIECLLDDSLQLTTFCCPKKDTYGLETMLRLGDNIQVIGHPMGSQVPTLNAVQVTVHKTPNSECTYWLEQIQKYKSKASPPPSQLPLQPKRVSQENENTWNTSFSFSCQQLSRAATECWKVWKQHFGNCGKISITSLWQVIDSENSPTTPKYSNYARSQILKLLMHSGYLIPIREEPENCILLTDDMLDKQIMNIFNHNVTSSALSLREVAYRLELHFGVREIRLERIEESILRLTYQEKVGQV</sequence>
<comment type="caution">
    <text evidence="1">The sequence shown here is derived from an EMBL/GenBank/DDBJ whole genome shotgun (WGS) entry which is preliminary data.</text>
</comment>
<evidence type="ECO:0000313" key="2">
    <source>
        <dbReference type="Proteomes" id="UP001300502"/>
    </source>
</evidence>